<dbReference type="STRING" id="1314674.A0A0D7AT02"/>
<feature type="transmembrane region" description="Helical" evidence="1">
    <location>
        <begin position="167"/>
        <end position="189"/>
    </location>
</feature>
<keyword evidence="1" id="KW-1133">Transmembrane helix</keyword>
<dbReference type="AlphaFoldDB" id="A0A0D7AT02"/>
<evidence type="ECO:0000259" key="2">
    <source>
        <dbReference type="Pfam" id="PF20152"/>
    </source>
</evidence>
<keyword evidence="1" id="KW-0812">Transmembrane</keyword>
<dbReference type="EMBL" id="KN880972">
    <property type="protein sequence ID" value="KIY61337.1"/>
    <property type="molecule type" value="Genomic_DNA"/>
</dbReference>
<evidence type="ECO:0000313" key="3">
    <source>
        <dbReference type="EMBL" id="KIY61337.1"/>
    </source>
</evidence>
<evidence type="ECO:0000313" key="4">
    <source>
        <dbReference type="Proteomes" id="UP000054007"/>
    </source>
</evidence>
<accession>A0A0D7AT02</accession>
<gene>
    <name evidence="3" type="ORF">CYLTODRAFT_427587</name>
</gene>
<sequence>MPELHGSDDRRGGRVVFRSATAKHDTRSGLVGYFPRAPCPFGYNRLDSVWRGGLASFPHSVSSATITDASPLSEFTLSFPPPRPMPASIAHTFGAVLIGGLFATLLSGIVAVQAIVYLLVYDADYVYTKLLAWTIWNLDVLHTAFIWVTLWAYLIDWYGQAEMIDRIPWALPLTIVFTALLTFLVYCFYAHRIWRLSKKNWMLTGTILALAVFRLASAAVTTGKMLALGSLEEFKSDIEWIFTLGLALSSAMDVLITGSLWHYLRASKRRGGAENLNDMINSLIIYALDTGAVTCAGSIVSMICWLTMPSNLIFIGLHFVLAKLYANSLFVVLNTRKSISSGRKIFTRGSSGNASNGRNAIVLVEGAPTRGNRNTLKASDSKRDTKSAGALKINVERTIQYTSDYDIEGHGATVELGR</sequence>
<keyword evidence="4" id="KW-1185">Reference proteome</keyword>
<feature type="transmembrane region" description="Helical" evidence="1">
    <location>
        <begin position="283"/>
        <end position="308"/>
    </location>
</feature>
<feature type="transmembrane region" description="Helical" evidence="1">
    <location>
        <begin position="314"/>
        <end position="333"/>
    </location>
</feature>
<dbReference type="Pfam" id="PF20152">
    <property type="entry name" value="DUF6534"/>
    <property type="match status" value="1"/>
</dbReference>
<feature type="transmembrane region" description="Helical" evidence="1">
    <location>
        <begin position="201"/>
        <end position="220"/>
    </location>
</feature>
<proteinExistence type="predicted"/>
<dbReference type="PANTHER" id="PTHR40465">
    <property type="entry name" value="CHROMOSOME 1, WHOLE GENOME SHOTGUN SEQUENCE"/>
    <property type="match status" value="1"/>
</dbReference>
<dbReference type="Proteomes" id="UP000054007">
    <property type="component" value="Unassembled WGS sequence"/>
</dbReference>
<feature type="transmembrane region" description="Helical" evidence="1">
    <location>
        <begin position="89"/>
        <end position="118"/>
    </location>
</feature>
<evidence type="ECO:0000256" key="1">
    <source>
        <dbReference type="SAM" id="Phobius"/>
    </source>
</evidence>
<reference evidence="3 4" key="1">
    <citation type="journal article" date="2015" name="Fungal Genet. Biol.">
        <title>Evolution of novel wood decay mechanisms in Agaricales revealed by the genome sequences of Fistulina hepatica and Cylindrobasidium torrendii.</title>
        <authorList>
            <person name="Floudas D."/>
            <person name="Held B.W."/>
            <person name="Riley R."/>
            <person name="Nagy L.G."/>
            <person name="Koehler G."/>
            <person name="Ransdell A.S."/>
            <person name="Younus H."/>
            <person name="Chow J."/>
            <person name="Chiniquy J."/>
            <person name="Lipzen A."/>
            <person name="Tritt A."/>
            <person name="Sun H."/>
            <person name="Haridas S."/>
            <person name="LaButti K."/>
            <person name="Ohm R.A."/>
            <person name="Kues U."/>
            <person name="Blanchette R.A."/>
            <person name="Grigoriev I.V."/>
            <person name="Minto R.E."/>
            <person name="Hibbett D.S."/>
        </authorList>
    </citation>
    <scope>NUCLEOTIDE SEQUENCE [LARGE SCALE GENOMIC DNA]</scope>
    <source>
        <strain evidence="3 4">FP15055 ss-10</strain>
    </source>
</reference>
<organism evidence="3 4">
    <name type="scientific">Cylindrobasidium torrendii FP15055 ss-10</name>
    <dbReference type="NCBI Taxonomy" id="1314674"/>
    <lineage>
        <taxon>Eukaryota</taxon>
        <taxon>Fungi</taxon>
        <taxon>Dikarya</taxon>
        <taxon>Basidiomycota</taxon>
        <taxon>Agaricomycotina</taxon>
        <taxon>Agaricomycetes</taxon>
        <taxon>Agaricomycetidae</taxon>
        <taxon>Agaricales</taxon>
        <taxon>Marasmiineae</taxon>
        <taxon>Physalacriaceae</taxon>
        <taxon>Cylindrobasidium</taxon>
    </lineage>
</organism>
<feature type="domain" description="DUF6534" evidence="2">
    <location>
        <begin position="250"/>
        <end position="338"/>
    </location>
</feature>
<keyword evidence="1" id="KW-0472">Membrane</keyword>
<dbReference type="OrthoDB" id="3206554at2759"/>
<feature type="transmembrane region" description="Helical" evidence="1">
    <location>
        <begin position="130"/>
        <end position="155"/>
    </location>
</feature>
<dbReference type="PANTHER" id="PTHR40465:SF1">
    <property type="entry name" value="DUF6534 DOMAIN-CONTAINING PROTEIN"/>
    <property type="match status" value="1"/>
</dbReference>
<dbReference type="InterPro" id="IPR045339">
    <property type="entry name" value="DUF6534"/>
</dbReference>
<protein>
    <recommendedName>
        <fullName evidence="2">DUF6534 domain-containing protein</fullName>
    </recommendedName>
</protein>
<feature type="transmembrane region" description="Helical" evidence="1">
    <location>
        <begin position="240"/>
        <end position="263"/>
    </location>
</feature>
<name>A0A0D7AT02_9AGAR</name>